<name>A0ABY8B4H1_9BACL</name>
<proteinExistence type="predicted"/>
<dbReference type="Proteomes" id="UP001219957">
    <property type="component" value="Chromosome"/>
</dbReference>
<dbReference type="RefSeq" id="WP_275060422.1">
    <property type="nucleotide sequence ID" value="NZ_CP109617.1"/>
</dbReference>
<keyword evidence="3" id="KW-1185">Reference proteome</keyword>
<sequence>MKWAELTTFEKSLLMGTLLGDGHIGISKKKYPNANLRYGEHFSIKQLEYREWKLNNAPRIFSNIIKNNNGTSASLTSRFDELFTWLRAELYIGGKKSIPLHLLEECTDPVFLLALYLDDGSLCVTRSTRSKKKQMILTPHIALYLQAFHPSELNYLSQFIEKTFGHHFVLNRRNDGHNFILRIQKTEDALKFLDFTALYSKEIPSMAWKLDWEHRLQIEKETNPGMSVITSKPKNDYSEEEIELIVTSKLKGVPDQEIADALGRSYWSVVYKWQDIKKNRLKEEQVVYVS</sequence>
<dbReference type="Pfam" id="PF03161">
    <property type="entry name" value="LAGLIDADG_2"/>
    <property type="match status" value="1"/>
</dbReference>
<feature type="domain" description="Homing endonuclease LAGLIDADG" evidence="1">
    <location>
        <begin position="12"/>
        <end position="187"/>
    </location>
</feature>
<reference evidence="2 3" key="1">
    <citation type="submission" date="2022-10" db="EMBL/GenBank/DDBJ databases">
        <title>Complete genome sequence of Exiguobacterium profundum TSS-3 isolated from an extremely saline-alkaline spring located in Ixtapa, Chiapas-Mexico.</title>
        <authorList>
            <person name="Rincon-Rosales R."/>
            <person name="Rogel M.A."/>
            <person name="Rincon-Molina C.I."/>
            <person name="Guerrero G."/>
            <person name="Manzano-Gomez L.A."/>
            <person name="Lopez-Lopez A."/>
            <person name="Rincon Molina F.A."/>
            <person name="Martinez-Romero E."/>
        </authorList>
    </citation>
    <scope>NUCLEOTIDE SEQUENCE [LARGE SCALE GENOMIC DNA]</scope>
    <source>
        <strain evidence="2 3">TSS-3</strain>
    </source>
</reference>
<accession>A0ABY8B4H1</accession>
<dbReference type="GO" id="GO:0004519">
    <property type="term" value="F:endonuclease activity"/>
    <property type="evidence" value="ECO:0007669"/>
    <property type="project" value="UniProtKB-KW"/>
</dbReference>
<keyword evidence="2" id="KW-0378">Hydrolase</keyword>
<evidence type="ECO:0000259" key="1">
    <source>
        <dbReference type="Pfam" id="PF03161"/>
    </source>
</evidence>
<gene>
    <name evidence="2" type="ORF">OE059_04095</name>
</gene>
<dbReference type="Gene3D" id="3.10.28.10">
    <property type="entry name" value="Homing endonucleases"/>
    <property type="match status" value="2"/>
</dbReference>
<dbReference type="SUPFAM" id="SSF55608">
    <property type="entry name" value="Homing endonucleases"/>
    <property type="match status" value="1"/>
</dbReference>
<evidence type="ECO:0000313" key="2">
    <source>
        <dbReference type="EMBL" id="WED56048.1"/>
    </source>
</evidence>
<keyword evidence="2" id="KW-0255">Endonuclease</keyword>
<dbReference type="InterPro" id="IPR027434">
    <property type="entry name" value="Homing_endonucl"/>
</dbReference>
<dbReference type="InterPro" id="IPR004860">
    <property type="entry name" value="LAGLIDADG_dom"/>
</dbReference>
<evidence type="ECO:0000313" key="3">
    <source>
        <dbReference type="Proteomes" id="UP001219957"/>
    </source>
</evidence>
<keyword evidence="2" id="KW-0540">Nuclease</keyword>
<protein>
    <submittedName>
        <fullName evidence="2">DNA endonuclease</fullName>
    </submittedName>
</protein>
<dbReference type="EMBL" id="CP109617">
    <property type="protein sequence ID" value="WED56048.1"/>
    <property type="molecule type" value="Genomic_DNA"/>
</dbReference>
<organism evidence="2 3">
    <name type="scientific">Exiguobacterium profundum</name>
    <dbReference type="NCBI Taxonomy" id="307643"/>
    <lineage>
        <taxon>Bacteria</taxon>
        <taxon>Bacillati</taxon>
        <taxon>Bacillota</taxon>
        <taxon>Bacilli</taxon>
        <taxon>Bacillales</taxon>
        <taxon>Bacillales Family XII. Incertae Sedis</taxon>
        <taxon>Exiguobacterium</taxon>
    </lineage>
</organism>